<keyword evidence="7" id="KW-0505">Motor protein</keyword>
<organism evidence="12 13">
    <name type="scientific">Cinara cedri</name>
    <dbReference type="NCBI Taxonomy" id="506608"/>
    <lineage>
        <taxon>Eukaryota</taxon>
        <taxon>Metazoa</taxon>
        <taxon>Ecdysozoa</taxon>
        <taxon>Arthropoda</taxon>
        <taxon>Hexapoda</taxon>
        <taxon>Insecta</taxon>
        <taxon>Pterygota</taxon>
        <taxon>Neoptera</taxon>
        <taxon>Paraneoptera</taxon>
        <taxon>Hemiptera</taxon>
        <taxon>Sternorrhyncha</taxon>
        <taxon>Aphidomorpha</taxon>
        <taxon>Aphidoidea</taxon>
        <taxon>Aphididae</taxon>
        <taxon>Lachninae</taxon>
        <taxon>Cinara</taxon>
    </lineage>
</organism>
<sequence>MRENIMRWLDHVLNPEKLEAVRIEMKMDIGEKRWRRSLKKSGEGDKEVMATFTFKMSGRVTRNREDCEKKKDSFRFEDNQFVKTFVVKFNFLVDYFDFKGTTIKEAIARWEEKNQKPIIEATNVGFQFQWPPIEKIDTNLSILVNCEKLSLSTNMIEKITNIGTLRNLKILALGRNNIKSFDGLEPLADTLEELWISYNIIEKTKGILKMHNLKVLHMSNNMVKDWVEVVKLGEMQSLEDFLFVGNPLYDSMDDAVWRTECSKKLPKLKILDTIPIIRD</sequence>
<dbReference type="Proteomes" id="UP000325440">
    <property type="component" value="Unassembled WGS sequence"/>
</dbReference>
<keyword evidence="4" id="KW-0493">Microtubule</keyword>
<evidence type="ECO:0000313" key="12">
    <source>
        <dbReference type="EMBL" id="VVC29796.1"/>
    </source>
</evidence>
<keyword evidence="2" id="KW-0963">Cytoplasm</keyword>
<name>A0A5E4MFX4_9HEMI</name>
<dbReference type="OrthoDB" id="266138at2759"/>
<keyword evidence="5" id="KW-0677">Repeat</keyword>
<dbReference type="SUPFAM" id="SSF52058">
    <property type="entry name" value="L domain-like"/>
    <property type="match status" value="1"/>
</dbReference>
<dbReference type="GO" id="GO:0005874">
    <property type="term" value="C:microtubule"/>
    <property type="evidence" value="ECO:0007669"/>
    <property type="project" value="UniProtKB-KW"/>
</dbReference>
<dbReference type="GO" id="GO:0005930">
    <property type="term" value="C:axoneme"/>
    <property type="evidence" value="ECO:0007669"/>
    <property type="project" value="UniProtKB-SubCell"/>
</dbReference>
<keyword evidence="8" id="KW-0206">Cytoskeleton</keyword>
<dbReference type="PANTHER" id="PTHR15454">
    <property type="entry name" value="NISCHARIN RELATED"/>
    <property type="match status" value="1"/>
</dbReference>
<evidence type="ECO:0000256" key="7">
    <source>
        <dbReference type="ARBA" id="ARBA00023175"/>
    </source>
</evidence>
<evidence type="ECO:0000256" key="9">
    <source>
        <dbReference type="ARBA" id="ARBA00023273"/>
    </source>
</evidence>
<dbReference type="InterPro" id="IPR032675">
    <property type="entry name" value="LRR_dom_sf"/>
</dbReference>
<evidence type="ECO:0000256" key="1">
    <source>
        <dbReference type="ARBA" id="ARBA00004430"/>
    </source>
</evidence>
<dbReference type="InterPro" id="IPR001611">
    <property type="entry name" value="Leu-rich_rpt"/>
</dbReference>
<accession>A0A5E4MFX4</accession>
<dbReference type="PANTHER" id="PTHR15454:SF73">
    <property type="entry name" value="DYNEIN AXONEMAL LIGHT CHAIN 1"/>
    <property type="match status" value="1"/>
</dbReference>
<evidence type="ECO:0000256" key="10">
    <source>
        <dbReference type="ARBA" id="ARBA00049659"/>
    </source>
</evidence>
<reference evidence="12 13" key="1">
    <citation type="submission" date="2019-08" db="EMBL/GenBank/DDBJ databases">
        <authorList>
            <person name="Alioto T."/>
            <person name="Alioto T."/>
            <person name="Gomez Garrido J."/>
        </authorList>
    </citation>
    <scope>NUCLEOTIDE SEQUENCE [LARGE SCALE GENOMIC DNA]</scope>
</reference>
<comment type="subcellular location">
    <subcellularLocation>
        <location evidence="1">Cytoplasm</location>
        <location evidence="1">Cytoskeleton</location>
        <location evidence="1">Cilium axoneme</location>
    </subcellularLocation>
</comment>
<evidence type="ECO:0000313" key="13">
    <source>
        <dbReference type="Proteomes" id="UP000325440"/>
    </source>
</evidence>
<proteinExistence type="inferred from homology"/>
<dbReference type="GO" id="GO:0030286">
    <property type="term" value="C:dynein complex"/>
    <property type="evidence" value="ECO:0007669"/>
    <property type="project" value="UniProtKB-KW"/>
</dbReference>
<evidence type="ECO:0000256" key="4">
    <source>
        <dbReference type="ARBA" id="ARBA00022701"/>
    </source>
</evidence>
<dbReference type="PROSITE" id="PS51450">
    <property type="entry name" value="LRR"/>
    <property type="match status" value="2"/>
</dbReference>
<evidence type="ECO:0000256" key="3">
    <source>
        <dbReference type="ARBA" id="ARBA00022614"/>
    </source>
</evidence>
<keyword evidence="3" id="KW-0433">Leucine-rich repeat</keyword>
<evidence type="ECO:0000256" key="6">
    <source>
        <dbReference type="ARBA" id="ARBA00023017"/>
    </source>
</evidence>
<keyword evidence="9" id="KW-0966">Cell projection</keyword>
<evidence type="ECO:0000256" key="8">
    <source>
        <dbReference type="ARBA" id="ARBA00023212"/>
    </source>
</evidence>
<dbReference type="Gene3D" id="3.80.10.10">
    <property type="entry name" value="Ribonuclease Inhibitor"/>
    <property type="match status" value="1"/>
</dbReference>
<gene>
    <name evidence="12" type="ORF">CINCED_3A008274</name>
</gene>
<dbReference type="SMART" id="SM00365">
    <property type="entry name" value="LRR_SD22"/>
    <property type="match status" value="4"/>
</dbReference>
<evidence type="ECO:0000256" key="2">
    <source>
        <dbReference type="ARBA" id="ARBA00022490"/>
    </source>
</evidence>
<dbReference type="GO" id="GO:0045504">
    <property type="term" value="F:dynein heavy chain binding"/>
    <property type="evidence" value="ECO:0007669"/>
    <property type="project" value="TreeGrafter"/>
</dbReference>
<comment type="similarity">
    <text evidence="10">Belongs to the dynein light chain LC1-type family.</text>
</comment>
<dbReference type="GO" id="GO:0043014">
    <property type="term" value="F:alpha-tubulin binding"/>
    <property type="evidence" value="ECO:0007669"/>
    <property type="project" value="TreeGrafter"/>
</dbReference>
<dbReference type="AlphaFoldDB" id="A0A5E4MFX4"/>
<dbReference type="EMBL" id="CABPRJ010000498">
    <property type="protein sequence ID" value="VVC29796.1"/>
    <property type="molecule type" value="Genomic_DNA"/>
</dbReference>
<evidence type="ECO:0000256" key="5">
    <source>
        <dbReference type="ARBA" id="ARBA00022737"/>
    </source>
</evidence>
<keyword evidence="6" id="KW-0243">Dynein</keyword>
<keyword evidence="13" id="KW-1185">Reference proteome</keyword>
<evidence type="ECO:0000256" key="11">
    <source>
        <dbReference type="ARBA" id="ARBA00049760"/>
    </source>
</evidence>
<protein>
    <recommendedName>
        <fullName evidence="11">Dynein axonemal light chain 1</fullName>
    </recommendedName>
</protein>
<dbReference type="GO" id="GO:0036158">
    <property type="term" value="P:outer dynein arm assembly"/>
    <property type="evidence" value="ECO:0007669"/>
    <property type="project" value="TreeGrafter"/>
</dbReference>
<dbReference type="FunFam" id="3.80.10.10:FF:000049">
    <property type="entry name" value="Dynein light chain 1"/>
    <property type="match status" value="1"/>
</dbReference>